<evidence type="ECO:0000256" key="2">
    <source>
        <dbReference type="ARBA" id="ARBA00022552"/>
    </source>
</evidence>
<evidence type="ECO:0000256" key="3">
    <source>
        <dbReference type="ARBA" id="ARBA00022603"/>
    </source>
</evidence>
<dbReference type="Gene3D" id="3.40.50.150">
    <property type="entry name" value="Vaccinia Virus protein VP39"/>
    <property type="match status" value="1"/>
</dbReference>
<dbReference type="InterPro" id="IPR020596">
    <property type="entry name" value="rRNA_Ade_Mease_Trfase_CS"/>
</dbReference>
<dbReference type="KEGG" id="dtu:Dtur_1492"/>
<dbReference type="InterPro" id="IPR023165">
    <property type="entry name" value="rRNA_Ade_diMease-like_C"/>
</dbReference>
<dbReference type="EnsemblBacteria" id="ACK42766">
    <property type="protein sequence ID" value="ACK42766"/>
    <property type="gene ID" value="Dtur_1492"/>
</dbReference>
<dbReference type="AlphaFoldDB" id="B8E129"/>
<reference evidence="11" key="1">
    <citation type="journal article" date="2016" name="Front. Microbiol.">
        <title>The complete genome sequence of hyperthermophile Dictyoglomus turgidum DSM 6724 reveals a specialized carbohydrate fermentor.</title>
        <authorList>
            <person name="Brumm P.J."/>
            <person name="Gowda K."/>
            <person name="Robb F.T."/>
            <person name="Mead D.A."/>
        </authorList>
    </citation>
    <scope>NUCLEOTIDE SEQUENCE [LARGE SCALE GENOMIC DNA]</scope>
    <source>
        <strain evidence="11">DSM 6724 / Z-1310</strain>
    </source>
</reference>
<keyword evidence="4 7" id="KW-0808">Transferase</keyword>
<dbReference type="HAMAP" id="MF_00607">
    <property type="entry name" value="16SrRNA_methyltr_A"/>
    <property type="match status" value="1"/>
</dbReference>
<dbReference type="PROSITE" id="PS01131">
    <property type="entry name" value="RRNA_A_DIMETH"/>
    <property type="match status" value="1"/>
</dbReference>
<dbReference type="Pfam" id="PF00398">
    <property type="entry name" value="RrnaAD"/>
    <property type="match status" value="1"/>
</dbReference>
<dbReference type="GO" id="GO:0000179">
    <property type="term" value="F:rRNA (adenine-N6,N6-)-dimethyltransferase activity"/>
    <property type="evidence" value="ECO:0000318"/>
    <property type="project" value="GO_Central"/>
</dbReference>
<dbReference type="InterPro" id="IPR020598">
    <property type="entry name" value="rRNA_Ade_methylase_Trfase_N"/>
</dbReference>
<dbReference type="EMBL" id="CP001251">
    <property type="protein sequence ID" value="ACK42766.1"/>
    <property type="molecule type" value="Genomic_DNA"/>
</dbReference>
<dbReference type="GO" id="GO:0052908">
    <property type="term" value="F:16S rRNA (adenine(1518)-N(6)/adenine(1519)-N(6))-dimethyltransferase activity"/>
    <property type="evidence" value="ECO:0007669"/>
    <property type="project" value="UniProtKB-EC"/>
</dbReference>
<dbReference type="Gene3D" id="1.10.8.100">
    <property type="entry name" value="Ribosomal RNA adenine dimethylase-like, domain 2"/>
    <property type="match status" value="1"/>
</dbReference>
<evidence type="ECO:0000256" key="1">
    <source>
        <dbReference type="ARBA" id="ARBA00022490"/>
    </source>
</evidence>
<feature type="binding site" evidence="7 8">
    <location>
        <position position="119"/>
    </location>
    <ligand>
        <name>S-adenosyl-L-methionine</name>
        <dbReference type="ChEBI" id="CHEBI:59789"/>
    </ligand>
</feature>
<protein>
    <recommendedName>
        <fullName evidence="7">Ribosomal RNA small subunit methyltransferase A</fullName>
        <ecNumber evidence="7">2.1.1.182</ecNumber>
    </recommendedName>
    <alternativeName>
        <fullName evidence="7">16S rRNA (adenine(1518)-N(6)/adenine(1519)-N(6))-dimethyltransferase</fullName>
    </alternativeName>
    <alternativeName>
        <fullName evidence="7">16S rRNA dimethyladenosine transferase</fullName>
    </alternativeName>
    <alternativeName>
        <fullName evidence="7">16S rRNA dimethylase</fullName>
    </alternativeName>
    <alternativeName>
        <fullName evidence="7">S-adenosylmethionine-6-N', N'-adenosyl(rRNA) dimethyltransferase</fullName>
    </alternativeName>
</protein>
<organism evidence="10 11">
    <name type="scientific">Dictyoglomus turgidum (strain DSM 6724 / Z-1310)</name>
    <dbReference type="NCBI Taxonomy" id="515635"/>
    <lineage>
        <taxon>Bacteria</taxon>
        <taxon>Pseudomonadati</taxon>
        <taxon>Dictyoglomota</taxon>
        <taxon>Dictyoglomia</taxon>
        <taxon>Dictyoglomales</taxon>
        <taxon>Dictyoglomaceae</taxon>
        <taxon>Dictyoglomus</taxon>
    </lineage>
</organism>
<sequence>MDLTSKSKLIEILRRNNIFLKKSLGQNFLIDKNILKKIIDALEISKEDNILEVGCGVGTLTLELAKKAKKVIGVEIDKRFKSILEELLKDYNNVEILFEDVLKLDLSRIINLPYKLVGNLPYYISGSFLGEYFQKGPYAHLMVIMLQKEMAERLTSSPGSKKYSPLSILLHITYSYEIISKVSPSCFFPAPEVESVVLKLKFNPKLDKIYNKEFFFKLIKESFNQRRKFLLNNLERAFPSIDWKYVFTELNIDGKIRAEELSPEGYITLSNKAFNLWKS</sequence>
<comment type="similarity">
    <text evidence="7">Belongs to the class I-like SAM-binding methyltransferase superfamily. rRNA adenine N(6)-methyltransferase family. RsmA subfamily.</text>
</comment>
<accession>B8E129</accession>
<keyword evidence="2 7" id="KW-0698">rRNA processing</keyword>
<comment type="catalytic activity">
    <reaction evidence="7">
        <text>adenosine(1518)/adenosine(1519) in 16S rRNA + 4 S-adenosyl-L-methionine = N(6)-dimethyladenosine(1518)/N(6)-dimethyladenosine(1519) in 16S rRNA + 4 S-adenosyl-L-homocysteine + 4 H(+)</text>
        <dbReference type="Rhea" id="RHEA:19609"/>
        <dbReference type="Rhea" id="RHEA-COMP:10232"/>
        <dbReference type="Rhea" id="RHEA-COMP:10233"/>
        <dbReference type="ChEBI" id="CHEBI:15378"/>
        <dbReference type="ChEBI" id="CHEBI:57856"/>
        <dbReference type="ChEBI" id="CHEBI:59789"/>
        <dbReference type="ChEBI" id="CHEBI:74411"/>
        <dbReference type="ChEBI" id="CHEBI:74493"/>
        <dbReference type="EC" id="2.1.1.182"/>
    </reaction>
</comment>
<feature type="binding site" evidence="7 8">
    <location>
        <position position="75"/>
    </location>
    <ligand>
        <name>S-adenosyl-L-methionine</name>
        <dbReference type="ChEBI" id="CHEBI:59789"/>
    </ligand>
</feature>
<name>B8E129_DICTD</name>
<evidence type="ECO:0000256" key="8">
    <source>
        <dbReference type="PROSITE-ProRule" id="PRU01026"/>
    </source>
</evidence>
<dbReference type="Proteomes" id="UP000007719">
    <property type="component" value="Chromosome"/>
</dbReference>
<keyword evidence="3 7" id="KW-0489">Methyltransferase</keyword>
<keyword evidence="5 7" id="KW-0949">S-adenosyl-L-methionine</keyword>
<dbReference type="FunFam" id="1.10.8.100:FF:000029">
    <property type="entry name" value="Ribosomal RNA small subunit methyltransferase A"/>
    <property type="match status" value="1"/>
</dbReference>
<evidence type="ECO:0000256" key="5">
    <source>
        <dbReference type="ARBA" id="ARBA00022691"/>
    </source>
</evidence>
<dbReference type="PROSITE" id="PS51689">
    <property type="entry name" value="SAM_RNA_A_N6_MT"/>
    <property type="match status" value="1"/>
</dbReference>
<dbReference type="SUPFAM" id="SSF53335">
    <property type="entry name" value="S-adenosyl-L-methionine-dependent methyltransferases"/>
    <property type="match status" value="1"/>
</dbReference>
<feature type="domain" description="Ribosomal RNA adenine methylase transferase N-terminal" evidence="9">
    <location>
        <begin position="34"/>
        <end position="204"/>
    </location>
</feature>
<evidence type="ECO:0000256" key="6">
    <source>
        <dbReference type="ARBA" id="ARBA00022884"/>
    </source>
</evidence>
<dbReference type="EC" id="2.1.1.182" evidence="7"/>
<dbReference type="GO" id="GO:0031167">
    <property type="term" value="P:rRNA methylation"/>
    <property type="evidence" value="ECO:0000318"/>
    <property type="project" value="GO_Central"/>
</dbReference>
<dbReference type="RefSeq" id="WP_012583844.1">
    <property type="nucleotide sequence ID" value="NC_011661.1"/>
</dbReference>
<proteinExistence type="inferred from homology"/>
<keyword evidence="11" id="KW-1185">Reference proteome</keyword>
<feature type="binding site" evidence="7 8">
    <location>
        <position position="27"/>
    </location>
    <ligand>
        <name>S-adenosyl-L-methionine</name>
        <dbReference type="ChEBI" id="CHEBI:59789"/>
    </ligand>
</feature>
<keyword evidence="6 7" id="KW-0694">RNA-binding</keyword>
<comment type="function">
    <text evidence="7">Specifically dimethylates two adjacent adenosines (A1518 and A1519) in the loop of a conserved hairpin near the 3'-end of 16S rRNA in the 30S particle. May play a critical role in biogenesis of 30S subunits.</text>
</comment>
<feature type="binding site" evidence="7 8">
    <location>
        <position position="29"/>
    </location>
    <ligand>
        <name>S-adenosyl-L-methionine</name>
        <dbReference type="ChEBI" id="CHEBI:59789"/>
    </ligand>
</feature>
<dbReference type="STRING" id="515635.Dtur_1492"/>
<dbReference type="InParanoid" id="B8E129"/>
<comment type="subcellular location">
    <subcellularLocation>
        <location evidence="7">Cytoplasm</location>
    </subcellularLocation>
</comment>
<gene>
    <name evidence="7" type="primary">rsmA</name>
    <name evidence="7" type="synonym">ksgA</name>
    <name evidence="10" type="ordered locus">Dtur_1492</name>
</gene>
<dbReference type="HOGENOM" id="CLU_041220_0_0_0"/>
<dbReference type="OrthoDB" id="9814755at2"/>
<dbReference type="InterPro" id="IPR011530">
    <property type="entry name" value="rRNA_adenine_dimethylase"/>
</dbReference>
<evidence type="ECO:0000259" key="9">
    <source>
        <dbReference type="SMART" id="SM00650"/>
    </source>
</evidence>
<feature type="binding site" evidence="7 8">
    <location>
        <position position="100"/>
    </location>
    <ligand>
        <name>S-adenosyl-L-methionine</name>
        <dbReference type="ChEBI" id="CHEBI:59789"/>
    </ligand>
</feature>
<dbReference type="PANTHER" id="PTHR11727:SF7">
    <property type="entry name" value="DIMETHYLADENOSINE TRANSFERASE-RELATED"/>
    <property type="match status" value="1"/>
</dbReference>
<evidence type="ECO:0000256" key="4">
    <source>
        <dbReference type="ARBA" id="ARBA00022679"/>
    </source>
</evidence>
<dbReference type="FunCoup" id="B8E129">
    <property type="interactions" value="332"/>
</dbReference>
<dbReference type="GO" id="GO:0003723">
    <property type="term" value="F:RNA binding"/>
    <property type="evidence" value="ECO:0007669"/>
    <property type="project" value="UniProtKB-UniRule"/>
</dbReference>
<dbReference type="CDD" id="cd02440">
    <property type="entry name" value="AdoMet_MTases"/>
    <property type="match status" value="1"/>
</dbReference>
<dbReference type="SMART" id="SM00650">
    <property type="entry name" value="rADc"/>
    <property type="match status" value="1"/>
</dbReference>
<dbReference type="NCBIfam" id="TIGR00755">
    <property type="entry name" value="ksgA"/>
    <property type="match status" value="1"/>
</dbReference>
<dbReference type="InterPro" id="IPR001737">
    <property type="entry name" value="KsgA/Erm"/>
</dbReference>
<evidence type="ECO:0000313" key="10">
    <source>
        <dbReference type="EMBL" id="ACK42766.1"/>
    </source>
</evidence>
<dbReference type="PATRIC" id="fig|515635.4.peg.1541"/>
<dbReference type="PANTHER" id="PTHR11727">
    <property type="entry name" value="DIMETHYLADENOSINE TRANSFERASE"/>
    <property type="match status" value="1"/>
</dbReference>
<evidence type="ECO:0000256" key="7">
    <source>
        <dbReference type="HAMAP-Rule" id="MF_00607"/>
    </source>
</evidence>
<dbReference type="eggNOG" id="COG0030">
    <property type="taxonomic scope" value="Bacteria"/>
</dbReference>
<dbReference type="InterPro" id="IPR029063">
    <property type="entry name" value="SAM-dependent_MTases_sf"/>
</dbReference>
<dbReference type="GO" id="GO:0005829">
    <property type="term" value="C:cytosol"/>
    <property type="evidence" value="ECO:0000318"/>
    <property type="project" value="GO_Central"/>
</dbReference>
<keyword evidence="1 7" id="KW-0963">Cytoplasm</keyword>
<feature type="binding site" evidence="7 8">
    <location>
        <position position="54"/>
    </location>
    <ligand>
        <name>S-adenosyl-L-methionine</name>
        <dbReference type="ChEBI" id="CHEBI:59789"/>
    </ligand>
</feature>
<dbReference type="FunFam" id="3.40.50.150:FF:000023">
    <property type="entry name" value="Ribosomal RNA small subunit methyltransferase A"/>
    <property type="match status" value="1"/>
</dbReference>
<evidence type="ECO:0000313" key="11">
    <source>
        <dbReference type="Proteomes" id="UP000007719"/>
    </source>
</evidence>